<evidence type="ECO:0000313" key="1">
    <source>
        <dbReference type="Ensembl" id="ENSOKIP00005000286.1"/>
    </source>
</evidence>
<proteinExistence type="predicted"/>
<dbReference type="GeneTree" id="ENSGT01120000272164"/>
<dbReference type="Proteomes" id="UP000694557">
    <property type="component" value="Unassembled WGS sequence"/>
</dbReference>
<protein>
    <submittedName>
        <fullName evidence="1">Uncharacterized protein</fullName>
    </submittedName>
</protein>
<name>A0A8C7C4P0_ONCKI</name>
<accession>A0A8C7C4P0</accession>
<reference evidence="1" key="1">
    <citation type="submission" date="2025-08" db="UniProtKB">
        <authorList>
            <consortium name="Ensembl"/>
        </authorList>
    </citation>
    <scope>IDENTIFICATION</scope>
</reference>
<organism evidence="1 2">
    <name type="scientific">Oncorhynchus kisutch</name>
    <name type="common">Coho salmon</name>
    <name type="synonym">Salmo kisutch</name>
    <dbReference type="NCBI Taxonomy" id="8019"/>
    <lineage>
        <taxon>Eukaryota</taxon>
        <taxon>Metazoa</taxon>
        <taxon>Chordata</taxon>
        <taxon>Craniata</taxon>
        <taxon>Vertebrata</taxon>
        <taxon>Euteleostomi</taxon>
        <taxon>Actinopterygii</taxon>
        <taxon>Neopterygii</taxon>
        <taxon>Teleostei</taxon>
        <taxon>Protacanthopterygii</taxon>
        <taxon>Salmoniformes</taxon>
        <taxon>Salmonidae</taxon>
        <taxon>Salmoninae</taxon>
        <taxon>Oncorhynchus</taxon>
    </lineage>
</organism>
<dbReference type="Ensembl" id="ENSOKIT00005000304.1">
    <property type="protein sequence ID" value="ENSOKIP00005000286.1"/>
    <property type="gene ID" value="ENSOKIG00005000200.1"/>
</dbReference>
<sequence length="123" mass="13594">MTEDHGQSNGDGPVTDDVVLLDGVQRVWDDTLGKVPHHLLKRGREQENRTLEEGISVFVCACVPLNAYALVLDKHLHLLGGGGVDEFKLQTPVQHGAWLPNHYLLLELRTASNLLSRVLEAIL</sequence>
<reference evidence="1" key="2">
    <citation type="submission" date="2025-09" db="UniProtKB">
        <authorList>
            <consortium name="Ensembl"/>
        </authorList>
    </citation>
    <scope>IDENTIFICATION</scope>
</reference>
<dbReference type="AlphaFoldDB" id="A0A8C7C4P0"/>
<keyword evidence="2" id="KW-1185">Reference proteome</keyword>
<evidence type="ECO:0000313" key="2">
    <source>
        <dbReference type="Proteomes" id="UP000694557"/>
    </source>
</evidence>